<feature type="compositionally biased region" description="Polar residues" evidence="1">
    <location>
        <begin position="42"/>
        <end position="51"/>
    </location>
</feature>
<name>A0ABW4BZW6_9LACO</name>
<protein>
    <submittedName>
        <fullName evidence="3">Uncharacterized protein</fullName>
    </submittedName>
</protein>
<evidence type="ECO:0000313" key="4">
    <source>
        <dbReference type="Proteomes" id="UP001597188"/>
    </source>
</evidence>
<organism evidence="3 4">
    <name type="scientific">Lactiplantibacillus songbeiensis</name>
    <dbReference type="NCBI Taxonomy" id="2559920"/>
    <lineage>
        <taxon>Bacteria</taxon>
        <taxon>Bacillati</taxon>
        <taxon>Bacillota</taxon>
        <taxon>Bacilli</taxon>
        <taxon>Lactobacillales</taxon>
        <taxon>Lactobacillaceae</taxon>
        <taxon>Lactiplantibacillus</taxon>
    </lineage>
</organism>
<sequence length="83" mass="8930">MGEHRLRKYTKQTSGLIMNNVVSVVGQLFAGAYWLTLTTGTPQSLSGSTSRDANHHQGNHSRCSGCDKVSVVVVAVKSRVASR</sequence>
<evidence type="ECO:0000256" key="1">
    <source>
        <dbReference type="SAM" id="MobiDB-lite"/>
    </source>
</evidence>
<evidence type="ECO:0000313" key="3">
    <source>
        <dbReference type="EMBL" id="MFD1420774.1"/>
    </source>
</evidence>
<keyword evidence="2" id="KW-0472">Membrane</keyword>
<accession>A0ABW4BZW6</accession>
<keyword evidence="2" id="KW-0812">Transmembrane</keyword>
<keyword evidence="4" id="KW-1185">Reference proteome</keyword>
<feature type="region of interest" description="Disordered" evidence="1">
    <location>
        <begin position="42"/>
        <end position="61"/>
    </location>
</feature>
<feature type="transmembrane region" description="Helical" evidence="2">
    <location>
        <begin position="16"/>
        <end position="35"/>
    </location>
</feature>
<gene>
    <name evidence="3" type="ORF">ACFQ5L_07380</name>
</gene>
<dbReference type="EMBL" id="JBHTOJ010000016">
    <property type="protein sequence ID" value="MFD1420774.1"/>
    <property type="molecule type" value="Genomic_DNA"/>
</dbReference>
<reference evidence="4" key="1">
    <citation type="journal article" date="2019" name="Int. J. Syst. Evol. Microbiol.">
        <title>The Global Catalogue of Microorganisms (GCM) 10K type strain sequencing project: providing services to taxonomists for standard genome sequencing and annotation.</title>
        <authorList>
            <consortium name="The Broad Institute Genomics Platform"/>
            <consortium name="The Broad Institute Genome Sequencing Center for Infectious Disease"/>
            <person name="Wu L."/>
            <person name="Ma J."/>
        </authorList>
    </citation>
    <scope>NUCLEOTIDE SEQUENCE [LARGE SCALE GENOMIC DNA]</scope>
    <source>
        <strain evidence="4">CCM 8931</strain>
    </source>
</reference>
<proteinExistence type="predicted"/>
<evidence type="ECO:0000256" key="2">
    <source>
        <dbReference type="SAM" id="Phobius"/>
    </source>
</evidence>
<dbReference type="Proteomes" id="UP001597188">
    <property type="component" value="Unassembled WGS sequence"/>
</dbReference>
<keyword evidence="2" id="KW-1133">Transmembrane helix</keyword>
<dbReference type="RefSeq" id="WP_137635985.1">
    <property type="nucleotide sequence ID" value="NZ_BJDL01000030.1"/>
</dbReference>
<comment type="caution">
    <text evidence="3">The sequence shown here is derived from an EMBL/GenBank/DDBJ whole genome shotgun (WGS) entry which is preliminary data.</text>
</comment>